<feature type="domain" description="4Fe-4S ferredoxin-type" evidence="4">
    <location>
        <begin position="35"/>
        <end position="64"/>
    </location>
</feature>
<keyword evidence="2" id="KW-0408">Iron</keyword>
<dbReference type="GO" id="GO:0046872">
    <property type="term" value="F:metal ion binding"/>
    <property type="evidence" value="ECO:0007669"/>
    <property type="project" value="UniProtKB-KW"/>
</dbReference>
<sequence>MAKYIIDVRKNWCKSCGICIDFCPKGVLGFDTEGKAAVLDLESCTGCMMCEYRCPDFAIKVEGSESNEAAS</sequence>
<dbReference type="EMBL" id="CP045798">
    <property type="protein sequence ID" value="QNB44942.1"/>
    <property type="molecule type" value="Genomic_DNA"/>
</dbReference>
<dbReference type="PROSITE" id="PS51379">
    <property type="entry name" value="4FE4S_FER_2"/>
    <property type="match status" value="2"/>
</dbReference>
<dbReference type="PANTHER" id="PTHR43122">
    <property type="entry name" value="FERREDOXIN SUBUNIT OF PYRUVATE:FLAVODOXIN OXIDOREDUCTASE-RELATED"/>
    <property type="match status" value="1"/>
</dbReference>
<reference evidence="5 6" key="1">
    <citation type="journal article" date="2019" name="Front. Microbiol.">
        <title>Thermoanaerosceptrum fracticalcis gen. nov. sp. nov., a Novel Fumarate-Fermenting Microorganism From a Deep Fractured Carbonate Aquifer of the US Great Basin.</title>
        <authorList>
            <person name="Hamilton-Brehm S.D."/>
            <person name="Stewart L.E."/>
            <person name="Zavarin M."/>
            <person name="Caldwell M."/>
            <person name="Lawson P.A."/>
            <person name="Onstott T.C."/>
            <person name="Grzymski J."/>
            <person name="Neveux I."/>
            <person name="Lollar B.S."/>
            <person name="Russell C.E."/>
            <person name="Moser D.P."/>
        </authorList>
    </citation>
    <scope>NUCLEOTIDE SEQUENCE [LARGE SCALE GENOMIC DNA]</scope>
    <source>
        <strain evidence="5 6">DRI-13</strain>
    </source>
</reference>
<proteinExistence type="predicted"/>
<dbReference type="KEGG" id="tfr:BR63_00545"/>
<keyword evidence="1" id="KW-0479">Metal-binding</keyword>
<dbReference type="PANTHER" id="PTHR43122:SF1">
    <property type="entry name" value="IRON-SULFUR-BINDING PROTEIN"/>
    <property type="match status" value="1"/>
</dbReference>
<keyword evidence="3" id="KW-0411">Iron-sulfur</keyword>
<evidence type="ECO:0000313" key="5">
    <source>
        <dbReference type="EMBL" id="QNB44942.1"/>
    </source>
</evidence>
<dbReference type="GO" id="GO:0051536">
    <property type="term" value="F:iron-sulfur cluster binding"/>
    <property type="evidence" value="ECO:0007669"/>
    <property type="project" value="UniProtKB-KW"/>
</dbReference>
<dbReference type="InterPro" id="IPR017896">
    <property type="entry name" value="4Fe4S_Fe-S-bd"/>
</dbReference>
<gene>
    <name evidence="5" type="ORF">BR63_00545</name>
</gene>
<name>A0A7G6DYN8_THEFR</name>
<protein>
    <submittedName>
        <fullName evidence="5">4Fe-4S dicluster domain-containing protein</fullName>
    </submittedName>
</protein>
<dbReference type="RefSeq" id="WP_034423702.1">
    <property type="nucleotide sequence ID" value="NZ_CP045798.1"/>
</dbReference>
<accession>A0A7G6DYN8</accession>
<dbReference type="Proteomes" id="UP000515847">
    <property type="component" value="Chromosome"/>
</dbReference>
<dbReference type="Pfam" id="PF13237">
    <property type="entry name" value="Fer4_10"/>
    <property type="match status" value="1"/>
</dbReference>
<keyword evidence="6" id="KW-1185">Reference proteome</keyword>
<dbReference type="SUPFAM" id="SSF54862">
    <property type="entry name" value="4Fe-4S ferredoxins"/>
    <property type="match status" value="1"/>
</dbReference>
<evidence type="ECO:0000256" key="2">
    <source>
        <dbReference type="ARBA" id="ARBA00023004"/>
    </source>
</evidence>
<evidence type="ECO:0000256" key="1">
    <source>
        <dbReference type="ARBA" id="ARBA00022723"/>
    </source>
</evidence>
<dbReference type="OrthoDB" id="9804603at2"/>
<dbReference type="AlphaFoldDB" id="A0A7G6DYN8"/>
<dbReference type="PROSITE" id="PS00198">
    <property type="entry name" value="4FE4S_FER_1"/>
    <property type="match status" value="1"/>
</dbReference>
<organism evidence="5 6">
    <name type="scientific">Thermanaerosceptrum fracticalcis</name>
    <dbReference type="NCBI Taxonomy" id="1712410"/>
    <lineage>
        <taxon>Bacteria</taxon>
        <taxon>Bacillati</taxon>
        <taxon>Bacillota</taxon>
        <taxon>Clostridia</taxon>
        <taxon>Eubacteriales</taxon>
        <taxon>Peptococcaceae</taxon>
        <taxon>Thermanaerosceptrum</taxon>
    </lineage>
</organism>
<feature type="domain" description="4Fe-4S ferredoxin-type" evidence="4">
    <location>
        <begin position="2"/>
        <end position="33"/>
    </location>
</feature>
<evidence type="ECO:0000256" key="3">
    <source>
        <dbReference type="ARBA" id="ARBA00023014"/>
    </source>
</evidence>
<evidence type="ECO:0000259" key="4">
    <source>
        <dbReference type="PROSITE" id="PS51379"/>
    </source>
</evidence>
<dbReference type="Gene3D" id="3.30.70.20">
    <property type="match status" value="1"/>
</dbReference>
<dbReference type="InterPro" id="IPR017900">
    <property type="entry name" value="4Fe4S_Fe_S_CS"/>
</dbReference>
<evidence type="ECO:0000313" key="6">
    <source>
        <dbReference type="Proteomes" id="UP000515847"/>
    </source>
</evidence>